<evidence type="ECO:0000313" key="2">
    <source>
        <dbReference type="EMBL" id="KAH9592077.1"/>
    </source>
</evidence>
<feature type="region of interest" description="Disordered" evidence="1">
    <location>
        <begin position="210"/>
        <end position="244"/>
    </location>
</feature>
<reference evidence="2" key="4">
    <citation type="journal article" date="2022" name="PLoS Pathog.">
        <title>Chromosome-level genome of Schistosoma haematobium underpins genome-wide explorations of molecular variation.</title>
        <authorList>
            <person name="Stroehlein A.J."/>
            <person name="Korhonen P.K."/>
            <person name="Lee V.V."/>
            <person name="Ralph S.A."/>
            <person name="Mentink-Kane M."/>
            <person name="You H."/>
            <person name="McManus D.P."/>
            <person name="Tchuente L.T."/>
            <person name="Stothard J.R."/>
            <person name="Kaur P."/>
            <person name="Dudchenko O."/>
            <person name="Aiden E.L."/>
            <person name="Yang B."/>
            <person name="Yang H."/>
            <person name="Emery A.M."/>
            <person name="Webster B.L."/>
            <person name="Brindley P.J."/>
            <person name="Rollinson D."/>
            <person name="Chang B.C.H."/>
            <person name="Gasser R.B."/>
            <person name="Young N.D."/>
        </authorList>
    </citation>
    <scope>NUCLEOTIDE SEQUENCE</scope>
</reference>
<dbReference type="EMBL" id="KL250999">
    <property type="protein sequence ID" value="KGB38287.1"/>
    <property type="molecule type" value="Genomic_DNA"/>
</dbReference>
<dbReference type="RefSeq" id="XP_051072153.1">
    <property type="nucleotide sequence ID" value="XM_051212016.1"/>
</dbReference>
<reference evidence="2" key="2">
    <citation type="journal article" date="2019" name="Gigascience">
        <title>High-quality Schistosoma haematobium genome achieved by single-molecule and long-range sequencing.</title>
        <authorList>
            <person name="Stroehlein A.J."/>
            <person name="Korhonen P.K."/>
            <person name="Chong T.M."/>
            <person name="Lim Y.L."/>
            <person name="Chan K.G."/>
            <person name="Webster B."/>
            <person name="Rollinson D."/>
            <person name="Brindley P.J."/>
            <person name="Gasser R.B."/>
            <person name="Young N.D."/>
        </authorList>
    </citation>
    <scope>NUCLEOTIDE SEQUENCE</scope>
</reference>
<evidence type="ECO:0000256" key="1">
    <source>
        <dbReference type="SAM" id="MobiDB-lite"/>
    </source>
</evidence>
<reference evidence="2" key="3">
    <citation type="submission" date="2021-06" db="EMBL/GenBank/DDBJ databases">
        <title>Chromosome-level genome assembly for S. haematobium.</title>
        <authorList>
            <person name="Stroehlein A.J."/>
        </authorList>
    </citation>
    <scope>NUCLEOTIDE SEQUENCE</scope>
</reference>
<feature type="compositionally biased region" description="Polar residues" evidence="1">
    <location>
        <begin position="219"/>
        <end position="236"/>
    </location>
</feature>
<gene>
    <name evidence="2" type="ORF">MS3_00004131</name>
    <name evidence="3" type="ORF">MS3_06665</name>
</gene>
<dbReference type="EMBL" id="AMPZ03000002">
    <property type="protein sequence ID" value="KAH9592077.1"/>
    <property type="molecule type" value="Genomic_DNA"/>
</dbReference>
<dbReference type="AlphaFoldDB" id="A0A094ZVK8"/>
<keyword evidence="4" id="KW-1185">Reference proteome</keyword>
<evidence type="ECO:0000313" key="3">
    <source>
        <dbReference type="EMBL" id="KGB38287.1"/>
    </source>
</evidence>
<protein>
    <submittedName>
        <fullName evidence="3">Uncharacterized protein</fullName>
    </submittedName>
</protein>
<evidence type="ECO:0000313" key="4">
    <source>
        <dbReference type="Proteomes" id="UP000471633"/>
    </source>
</evidence>
<dbReference type="GeneID" id="24594038"/>
<dbReference type="CTD" id="24594038"/>
<feature type="region of interest" description="Disordered" evidence="1">
    <location>
        <begin position="268"/>
        <end position="298"/>
    </location>
</feature>
<dbReference type="KEGG" id="shx:MS3_00004131"/>
<reference evidence="3" key="1">
    <citation type="journal article" date="2012" name="Nat. Genet.">
        <title>Whole-genome sequence of Schistosoma haematobium.</title>
        <authorList>
            <person name="Young N.D."/>
            <person name="Jex A.R."/>
            <person name="Li B."/>
            <person name="Liu S."/>
            <person name="Yang L."/>
            <person name="Xiong Z."/>
            <person name="Li Y."/>
            <person name="Cantacessi C."/>
            <person name="Hall R.S."/>
            <person name="Xu X."/>
            <person name="Chen F."/>
            <person name="Wu X."/>
            <person name="Zerlotini A."/>
            <person name="Oliveira G."/>
            <person name="Hofmann A."/>
            <person name="Zhang G."/>
            <person name="Fang X."/>
            <person name="Kang Y."/>
            <person name="Campbell B.E."/>
            <person name="Loukas A."/>
            <person name="Ranganathan S."/>
            <person name="Rollinson D."/>
            <person name="Rinaldi G."/>
            <person name="Brindley P.J."/>
            <person name="Yang H."/>
            <person name="Wang J."/>
            <person name="Wang J."/>
            <person name="Gasser R.B."/>
        </authorList>
    </citation>
    <scope>NUCLEOTIDE SEQUENCE [LARGE SCALE GENOMIC DNA]</scope>
</reference>
<sequence>MESTIWSFCVPIYPINFSQLTRSLLQYVSSSVNKFIPDLKSILVDFDAKSLQIITEVDYSDRYVPTGFTCGLFLIHPELNHLRVHGKIKVNIFRPYLGLEVDAIVSVVRPQFILCRTEISNVMISLPRLSSESVKKEEFSQSILKPFDKIRVKLTQIDNNFGSPILQGDFMECLSKPLSKSSEKQHKHQTNSAGTDMSDIKPVIKVSDDTDSYQTTSSFHENSSDPVTFPTNSPNHKTPKVRKPKIRKLEESLQEVGVLDNCSASLLTHDESPAGSVKRLRKENSSTSKVLKKKGNSDSEEIIPALLNDALLKCGRKYRSNHNLLSSVTVKEEPT</sequence>
<organism evidence="3">
    <name type="scientific">Schistosoma haematobium</name>
    <name type="common">Blood fluke</name>
    <dbReference type="NCBI Taxonomy" id="6185"/>
    <lineage>
        <taxon>Eukaryota</taxon>
        <taxon>Metazoa</taxon>
        <taxon>Spiralia</taxon>
        <taxon>Lophotrochozoa</taxon>
        <taxon>Platyhelminthes</taxon>
        <taxon>Trematoda</taxon>
        <taxon>Digenea</taxon>
        <taxon>Strigeidida</taxon>
        <taxon>Schistosomatoidea</taxon>
        <taxon>Schistosomatidae</taxon>
        <taxon>Schistosoma</taxon>
    </lineage>
</organism>
<dbReference type="Proteomes" id="UP000471633">
    <property type="component" value="Unassembled WGS sequence"/>
</dbReference>
<accession>A0A094ZVK8</accession>
<proteinExistence type="predicted"/>
<name>A0A094ZVK8_SCHHA</name>